<dbReference type="EMBL" id="ML735368">
    <property type="protein sequence ID" value="KAE8384516.1"/>
    <property type="molecule type" value="Genomic_DNA"/>
</dbReference>
<name>A0A5N7BRR2_PETAA</name>
<accession>A0A5N7BRR2</accession>
<evidence type="ECO:0000313" key="1">
    <source>
        <dbReference type="EMBL" id="KAE8384516.1"/>
    </source>
</evidence>
<sequence>MIGTQDLGVKYSAVYRELQVLGLQSTSIHRDVYLDEPAITNQPAQLLYAYADVFALTKPDITISPPAYGLIQVQTRVLTAATPVNLNIVPDSAGLKVSISGTDPVSLDLGPESGNSGVHLTILPGKVDVKYQKGYSPVRDDDLQASLETELQIALSLFWRKTSISVSLCSYIAGITTKPAIYPQLNAQGVALGQQLAAQVMTGPDIGHAPVLNIQNYETVRDALNTVSAFETQYTCFQDKKQSLDDQLKIRDTMIQQAMIQAQIHSYLKKSALGKYNDAQTHGISGKALAQAQAEAIKAGHEYVLAELQYIKSNKDIADLKELRAQFNGQEKIYAQVEAKFYSRFLGIRNSLTMEIRRLVWVYKYWALEDSAVELDSQKTAAQFQADLLTLDSEIESADEKYATDFQPFNYSVGSSKLPSDYGQQLIDGLRSESHRASFTLTADDPNGHQGFASIFMDGSRFRLNGLKTFLSGAFPNPEAAVGGVVQVDIQILTSGIYADIKDVTIWQFASVPRSVLLSYDLDAKGNRGATHVHATFPTKEHAELTLFM</sequence>
<reference evidence="1" key="1">
    <citation type="submission" date="2019-04" db="EMBL/GenBank/DDBJ databases">
        <title>Friends and foes A comparative genomics studyof 23 Aspergillus species from section Flavi.</title>
        <authorList>
            <consortium name="DOE Joint Genome Institute"/>
            <person name="Kjaerbolling I."/>
            <person name="Vesth T."/>
            <person name="Frisvad J.C."/>
            <person name="Nybo J.L."/>
            <person name="Theobald S."/>
            <person name="Kildgaard S."/>
            <person name="Isbrandt T."/>
            <person name="Kuo A."/>
            <person name="Sato A."/>
            <person name="Lyhne E.K."/>
            <person name="Kogle M.E."/>
            <person name="Wiebenga A."/>
            <person name="Kun R.S."/>
            <person name="Lubbers R.J."/>
            <person name="Makela M.R."/>
            <person name="Barry K."/>
            <person name="Chovatia M."/>
            <person name="Clum A."/>
            <person name="Daum C."/>
            <person name="Haridas S."/>
            <person name="He G."/>
            <person name="LaButti K."/>
            <person name="Lipzen A."/>
            <person name="Mondo S."/>
            <person name="Riley R."/>
            <person name="Salamov A."/>
            <person name="Simmons B.A."/>
            <person name="Magnuson J.K."/>
            <person name="Henrissat B."/>
            <person name="Mortensen U.H."/>
            <person name="Larsen T.O."/>
            <person name="Devries R.P."/>
            <person name="Grigoriev I.V."/>
            <person name="Machida M."/>
            <person name="Baker S.E."/>
            <person name="Andersen M.R."/>
        </authorList>
    </citation>
    <scope>NUCLEOTIDE SEQUENCE [LARGE SCALE GENOMIC DNA]</scope>
    <source>
        <strain evidence="1">IBT 14317</strain>
    </source>
</reference>
<dbReference type="PANTHER" id="PTHR34714">
    <property type="entry name" value="EGF-LIKE DOMAIN-CONTAINING PROTEIN"/>
    <property type="match status" value="1"/>
</dbReference>
<organism evidence="1">
    <name type="scientific">Petromyces alliaceus</name>
    <name type="common">Aspergillus alliaceus</name>
    <dbReference type="NCBI Taxonomy" id="209559"/>
    <lineage>
        <taxon>Eukaryota</taxon>
        <taxon>Fungi</taxon>
        <taxon>Dikarya</taxon>
        <taxon>Ascomycota</taxon>
        <taxon>Pezizomycotina</taxon>
        <taxon>Eurotiomycetes</taxon>
        <taxon>Eurotiomycetidae</taxon>
        <taxon>Eurotiales</taxon>
        <taxon>Aspergillaceae</taxon>
        <taxon>Aspergillus</taxon>
        <taxon>Aspergillus subgen. Circumdati</taxon>
    </lineage>
</organism>
<proteinExistence type="predicted"/>
<dbReference type="OrthoDB" id="3509531at2759"/>
<dbReference type="Proteomes" id="UP000326877">
    <property type="component" value="Unassembled WGS sequence"/>
</dbReference>
<gene>
    <name evidence="1" type="ORF">BDV23DRAFT_189141</name>
</gene>
<protein>
    <submittedName>
        <fullName evidence="1">Uncharacterized protein</fullName>
    </submittedName>
</protein>
<dbReference type="PANTHER" id="PTHR34714:SF2">
    <property type="entry name" value="EGF-LIKE DOMAIN-CONTAINING PROTEIN"/>
    <property type="match status" value="1"/>
</dbReference>
<dbReference type="AlphaFoldDB" id="A0A5N7BRR2"/>